<accession>A0A7X5ZFP9</accession>
<organism evidence="1 2">
    <name type="scientific">Mycolicibacterium fluoranthenivorans</name>
    <dbReference type="NCBI Taxonomy" id="258505"/>
    <lineage>
        <taxon>Bacteria</taxon>
        <taxon>Bacillati</taxon>
        <taxon>Actinomycetota</taxon>
        <taxon>Actinomycetes</taxon>
        <taxon>Mycobacteriales</taxon>
        <taxon>Mycobacteriaceae</taxon>
        <taxon>Mycolicibacterium</taxon>
    </lineage>
</organism>
<protein>
    <submittedName>
        <fullName evidence="1">Uncharacterized protein</fullName>
    </submittedName>
</protein>
<evidence type="ECO:0000313" key="2">
    <source>
        <dbReference type="Proteomes" id="UP000547444"/>
    </source>
</evidence>
<evidence type="ECO:0000313" key="1">
    <source>
        <dbReference type="EMBL" id="NIH98410.1"/>
    </source>
</evidence>
<dbReference type="Proteomes" id="UP000547444">
    <property type="component" value="Unassembled WGS sequence"/>
</dbReference>
<dbReference type="AlphaFoldDB" id="A0A7X5ZFP9"/>
<sequence>MSGETEQAKGRQGALLAKQWLDRSTRVRAELVNPDGVAKKKLSLKKAHFKDANATFSFDLGGRFREGDFDGEQFLAEVKNYANSSDLPQHFRGFLAHCYRAVAIDHMMADQFFWISFAPHGGTRWDKITSVDDIKDAVLHKDFVDVNFTPGQDCEKEFSPEIAETVSKRVWLLILSPQQIEHLTLTQKHHGVLEDYIVNSAKEVEL</sequence>
<dbReference type="RefSeq" id="WP_263987927.1">
    <property type="nucleotide sequence ID" value="NZ_JACKUU010000016.1"/>
</dbReference>
<reference evidence="1 2" key="1">
    <citation type="submission" date="2020-03" db="EMBL/GenBank/DDBJ databases">
        <title>Sequencing the genomes of 1000 actinobacteria strains.</title>
        <authorList>
            <person name="Klenk H.-P."/>
        </authorList>
    </citation>
    <scope>NUCLEOTIDE SEQUENCE [LARGE SCALE GENOMIC DNA]</scope>
    <source>
        <strain evidence="1 2">DSM 44556</strain>
    </source>
</reference>
<proteinExistence type="predicted"/>
<gene>
    <name evidence="1" type="ORF">FHU31_005429</name>
</gene>
<dbReference type="EMBL" id="JAANOW010000004">
    <property type="protein sequence ID" value="NIH98410.1"/>
    <property type="molecule type" value="Genomic_DNA"/>
</dbReference>
<keyword evidence="2" id="KW-1185">Reference proteome</keyword>
<comment type="caution">
    <text evidence="1">The sequence shown here is derived from an EMBL/GenBank/DDBJ whole genome shotgun (WGS) entry which is preliminary data.</text>
</comment>
<name>A0A7X5ZFP9_9MYCO</name>